<name>A0A3M9MUB6_9BACT</name>
<gene>
    <name evidence="1" type="ORF">EFB08_06615</name>
</gene>
<accession>A0A3M9MUB6</accession>
<sequence>MVVWSHTIDHLLIYTEMLFSNNSVISHHYNKTNGNPDSIVLSSTEELILVEREVNKYLMLQGVEKKVINLNRDSLQLMETITGRYEGNPNIVEQTTTFRRINQ</sequence>
<dbReference type="AlphaFoldDB" id="A0A3M9MUB6"/>
<comment type="caution">
    <text evidence="1">The sequence shown here is derived from an EMBL/GenBank/DDBJ whole genome shotgun (WGS) entry which is preliminary data.</text>
</comment>
<dbReference type="Proteomes" id="UP000272117">
    <property type="component" value="Unassembled WGS sequence"/>
</dbReference>
<protein>
    <submittedName>
        <fullName evidence="1">Uncharacterized protein</fullName>
    </submittedName>
</protein>
<evidence type="ECO:0000313" key="1">
    <source>
        <dbReference type="EMBL" id="RNI29099.1"/>
    </source>
</evidence>
<organism evidence="1 2">
    <name type="scientific">Rufibacter latericius</name>
    <dbReference type="NCBI Taxonomy" id="2487040"/>
    <lineage>
        <taxon>Bacteria</taxon>
        <taxon>Pseudomonadati</taxon>
        <taxon>Bacteroidota</taxon>
        <taxon>Cytophagia</taxon>
        <taxon>Cytophagales</taxon>
        <taxon>Hymenobacteraceae</taxon>
        <taxon>Rufibacter</taxon>
    </lineage>
</organism>
<proteinExistence type="predicted"/>
<keyword evidence="2" id="KW-1185">Reference proteome</keyword>
<dbReference type="EMBL" id="RJJD01000003">
    <property type="protein sequence ID" value="RNI29099.1"/>
    <property type="molecule type" value="Genomic_DNA"/>
</dbReference>
<evidence type="ECO:0000313" key="2">
    <source>
        <dbReference type="Proteomes" id="UP000272117"/>
    </source>
</evidence>
<reference evidence="1 2" key="1">
    <citation type="submission" date="2018-11" db="EMBL/GenBank/DDBJ databases">
        <title>Rufibacter latericius sp. nov., isolated from water in Baiyang Lake.</title>
        <authorList>
            <person name="Yang Y."/>
        </authorList>
    </citation>
    <scope>NUCLEOTIDE SEQUENCE [LARGE SCALE GENOMIC DNA]</scope>
    <source>
        <strain evidence="1 2">R-22-1c-1</strain>
    </source>
</reference>